<feature type="compositionally biased region" description="Pro residues" evidence="1">
    <location>
        <begin position="20"/>
        <end position="33"/>
    </location>
</feature>
<evidence type="ECO:0000256" key="1">
    <source>
        <dbReference type="SAM" id="MobiDB-lite"/>
    </source>
</evidence>
<accession>A0A8J2N2S1</accession>
<dbReference type="EMBL" id="CAJRGZ010000023">
    <property type="protein sequence ID" value="CAG5178141.1"/>
    <property type="molecule type" value="Genomic_DNA"/>
</dbReference>
<dbReference type="AlphaFoldDB" id="A0A8J2N2S1"/>
<dbReference type="Proteomes" id="UP000676310">
    <property type="component" value="Unassembled WGS sequence"/>
</dbReference>
<reference evidence="2" key="1">
    <citation type="submission" date="2021-05" db="EMBL/GenBank/DDBJ databases">
        <authorList>
            <person name="Stam R."/>
        </authorList>
    </citation>
    <scope>NUCLEOTIDE SEQUENCE</scope>
    <source>
        <strain evidence="2">CS162</strain>
    </source>
</reference>
<protein>
    <submittedName>
        <fullName evidence="2">Uncharacterized protein</fullName>
    </submittedName>
</protein>
<comment type="caution">
    <text evidence="2">The sequence shown here is derived from an EMBL/GenBank/DDBJ whole genome shotgun (WGS) entry which is preliminary data.</text>
</comment>
<feature type="compositionally biased region" description="Basic and acidic residues" evidence="1">
    <location>
        <begin position="1"/>
        <end position="18"/>
    </location>
</feature>
<gene>
    <name evidence="2" type="ORF">ALTATR162_LOCUS8553</name>
</gene>
<dbReference type="OrthoDB" id="3668300at2759"/>
<name>A0A8J2N2S1_9PLEO</name>
<keyword evidence="3" id="KW-1185">Reference proteome</keyword>
<organism evidence="2 3">
    <name type="scientific">Alternaria atra</name>
    <dbReference type="NCBI Taxonomy" id="119953"/>
    <lineage>
        <taxon>Eukaryota</taxon>
        <taxon>Fungi</taxon>
        <taxon>Dikarya</taxon>
        <taxon>Ascomycota</taxon>
        <taxon>Pezizomycotina</taxon>
        <taxon>Dothideomycetes</taxon>
        <taxon>Pleosporomycetidae</taxon>
        <taxon>Pleosporales</taxon>
        <taxon>Pleosporineae</taxon>
        <taxon>Pleosporaceae</taxon>
        <taxon>Alternaria</taxon>
        <taxon>Alternaria sect. Ulocladioides</taxon>
    </lineage>
</organism>
<proteinExistence type="predicted"/>
<sequence length="558" mass="64389">MGSLQDHRTLPALSHEEWPMLPPSTPVFNPPAKPSKKFRRRSRSSITDIHVKPGDSKITTSHKYPCRTVSGEERVWRTGQDAMTYNAWLAKEKELDNAFRIWKETGNGKREIAEVYARFPGLRLTSMGSDDVSWFVREMSTPGTLLRKMWDDSTSNKDTESGFSVIQMKLLLLLTSPERCLGPTAMWCEWEHLFPFYRGRTDLLWSMVYSGGPIFRDDEQTNGYHCLFPHYGYLEGNILSWPVRPNCAVDVLPFRYHQAITLPPGEESMIFTNRYELHEQLYRDAPPYIAESCIYPGKTANGLSDMPAELLNKIFKNVGLFEGPVLMALSFRIHSDDRICFRCRLVPPSHRAWVGGIANYDWTVSDLDFERIPKVLYLRHVCRIWGDMILDVFFQNTFVFQYERANLMADSRSQDLWIISTSMREDRYNLANFNIRFIPVMENEVTRPLVEADGIGFTYEEESVHLGASCDADRMVFGTDSPWYRISDRTKINDQLFRDSNSQLIVRAFRLRFNIGTPITELSTQWVSDIFQCLHQRGIAGKQDSGNTLVLGRNAESK</sequence>
<evidence type="ECO:0000313" key="2">
    <source>
        <dbReference type="EMBL" id="CAG5178141.1"/>
    </source>
</evidence>
<evidence type="ECO:0000313" key="3">
    <source>
        <dbReference type="Proteomes" id="UP000676310"/>
    </source>
</evidence>
<feature type="compositionally biased region" description="Basic residues" evidence="1">
    <location>
        <begin position="34"/>
        <end position="43"/>
    </location>
</feature>
<feature type="region of interest" description="Disordered" evidence="1">
    <location>
        <begin position="1"/>
        <end position="44"/>
    </location>
</feature>
<dbReference type="GeneID" id="67020676"/>
<dbReference type="RefSeq" id="XP_043172120.1">
    <property type="nucleotide sequence ID" value="XM_043316185.1"/>
</dbReference>